<feature type="transmembrane region" description="Helical" evidence="1">
    <location>
        <begin position="15"/>
        <end position="37"/>
    </location>
</feature>
<feature type="transmembrane region" description="Helical" evidence="1">
    <location>
        <begin position="85"/>
        <end position="105"/>
    </location>
</feature>
<evidence type="ECO:0000256" key="1">
    <source>
        <dbReference type="SAM" id="Phobius"/>
    </source>
</evidence>
<keyword evidence="1" id="KW-0812">Transmembrane</keyword>
<evidence type="ECO:0000313" key="3">
    <source>
        <dbReference type="Proteomes" id="UP000584867"/>
    </source>
</evidence>
<proteinExistence type="predicted"/>
<evidence type="ECO:0000313" key="2">
    <source>
        <dbReference type="EMBL" id="MBB5066305.1"/>
    </source>
</evidence>
<organism evidence="2 3">
    <name type="scientific">Granulicella mallensis</name>
    <dbReference type="NCBI Taxonomy" id="940614"/>
    <lineage>
        <taxon>Bacteria</taxon>
        <taxon>Pseudomonadati</taxon>
        <taxon>Acidobacteriota</taxon>
        <taxon>Terriglobia</taxon>
        <taxon>Terriglobales</taxon>
        <taxon>Acidobacteriaceae</taxon>
        <taxon>Granulicella</taxon>
    </lineage>
</organism>
<feature type="transmembrane region" description="Helical" evidence="1">
    <location>
        <begin position="177"/>
        <end position="195"/>
    </location>
</feature>
<feature type="transmembrane region" description="Helical" evidence="1">
    <location>
        <begin position="200"/>
        <end position="220"/>
    </location>
</feature>
<keyword evidence="1" id="KW-1133">Transmembrane helix</keyword>
<dbReference type="EMBL" id="JACHIO010000026">
    <property type="protein sequence ID" value="MBB5066305.1"/>
    <property type="molecule type" value="Genomic_DNA"/>
</dbReference>
<feature type="transmembrane region" description="Helical" evidence="1">
    <location>
        <begin position="226"/>
        <end position="251"/>
    </location>
</feature>
<dbReference type="RefSeq" id="WP_184259694.1">
    <property type="nucleotide sequence ID" value="NZ_JACHIO010000026.1"/>
</dbReference>
<keyword evidence="1" id="KW-0472">Membrane</keyword>
<protein>
    <recommendedName>
        <fullName evidence="4">DoxX family protein</fullName>
    </recommendedName>
</protein>
<accession>A0A7W8ED37</accession>
<comment type="caution">
    <text evidence="2">The sequence shown here is derived from an EMBL/GenBank/DDBJ whole genome shotgun (WGS) entry which is preliminary data.</text>
</comment>
<evidence type="ECO:0008006" key="4">
    <source>
        <dbReference type="Google" id="ProtNLM"/>
    </source>
</evidence>
<sequence>MDDSLKLRWSFGTRLAFRFTFCYFTVYALCSGIYTVWETIPWAGSHIESWLSWPFLQAAQWICLHIFHLHGIGTAIGDSDSGDTILNWIAIAVMFTATMIASLLWTALDRRAEAYPLLLGSFRLLLRLTLAVAMLAYGLDKVFLSQMPPPSLAILNEPLGQTSPHMLLWTTFGLRPGFQATMGMIEVIAGLLVLYRRTALLGALITIFITCNIVLYDYFFDVGVKIYAAHLLLMALLLVAPDLDSLLSYFWRHQPKPPRGAWIPLFTRRSSRTGILILEWAVLLIALGYRSYGEAKDRLSEADQMKNMKSFIGQWHVESTQLNGEPKPLLVSAQDVTVSDLYIEPFGALNLRLSDGRLVDGDVHFDEARHSVDLDMHVADHPIAYVLDRSDESHLILTPKAGDEGTEATLMLVRVPLPRHYPLVDAGPHLVIERMVLR</sequence>
<name>A0A7W8ED37_9BACT</name>
<gene>
    <name evidence="2" type="ORF">HDF15_004682</name>
</gene>
<reference evidence="2 3" key="1">
    <citation type="submission" date="2020-08" db="EMBL/GenBank/DDBJ databases">
        <title>Genomic Encyclopedia of Type Strains, Phase IV (KMG-V): Genome sequencing to study the core and pangenomes of soil and plant-associated prokaryotes.</title>
        <authorList>
            <person name="Whitman W."/>
        </authorList>
    </citation>
    <scope>NUCLEOTIDE SEQUENCE [LARGE SCALE GENOMIC DNA]</scope>
    <source>
        <strain evidence="2 3">X5P3</strain>
    </source>
</reference>
<dbReference type="AlphaFoldDB" id="A0A7W8ED37"/>
<dbReference type="Proteomes" id="UP000584867">
    <property type="component" value="Unassembled WGS sequence"/>
</dbReference>
<feature type="transmembrane region" description="Helical" evidence="1">
    <location>
        <begin position="117"/>
        <end position="139"/>
    </location>
</feature>
<feature type="transmembrane region" description="Helical" evidence="1">
    <location>
        <begin position="272"/>
        <end position="292"/>
    </location>
</feature>